<dbReference type="GO" id="GO:0005829">
    <property type="term" value="C:cytosol"/>
    <property type="evidence" value="ECO:0007669"/>
    <property type="project" value="TreeGrafter"/>
</dbReference>
<protein>
    <recommendedName>
        <fullName evidence="4">Flagellar basal-body/hook protein C-terminal domain-containing protein</fullName>
    </recommendedName>
</protein>
<accession>X0URY5</accession>
<evidence type="ECO:0000256" key="1">
    <source>
        <dbReference type="ARBA" id="ARBA00004117"/>
    </source>
</evidence>
<dbReference type="EMBL" id="BARS01029791">
    <property type="protein sequence ID" value="GAG08599.1"/>
    <property type="molecule type" value="Genomic_DNA"/>
</dbReference>
<dbReference type="NCBIfam" id="TIGR03506">
    <property type="entry name" value="FlgEFG_subfam"/>
    <property type="match status" value="1"/>
</dbReference>
<evidence type="ECO:0000259" key="4">
    <source>
        <dbReference type="Pfam" id="PF06429"/>
    </source>
</evidence>
<dbReference type="GO" id="GO:0009424">
    <property type="term" value="C:bacterial-type flagellum hook"/>
    <property type="evidence" value="ECO:0007669"/>
    <property type="project" value="TreeGrafter"/>
</dbReference>
<organism evidence="5">
    <name type="scientific">marine sediment metagenome</name>
    <dbReference type="NCBI Taxonomy" id="412755"/>
    <lineage>
        <taxon>unclassified sequences</taxon>
        <taxon>metagenomes</taxon>
        <taxon>ecological metagenomes</taxon>
    </lineage>
</organism>
<feature type="non-terminal residue" evidence="5">
    <location>
        <position position="1"/>
    </location>
</feature>
<feature type="domain" description="Flagellar basal-body/hook protein C-terminal" evidence="4">
    <location>
        <begin position="43"/>
        <end position="87"/>
    </location>
</feature>
<dbReference type="GO" id="GO:0009425">
    <property type="term" value="C:bacterial-type flagellum basal body"/>
    <property type="evidence" value="ECO:0007669"/>
    <property type="project" value="UniProtKB-SubCell"/>
</dbReference>
<evidence type="ECO:0000313" key="5">
    <source>
        <dbReference type="EMBL" id="GAG08599.1"/>
    </source>
</evidence>
<keyword evidence="3" id="KW-0975">Bacterial flagellum</keyword>
<dbReference type="InterPro" id="IPR010930">
    <property type="entry name" value="Flg_bb/hook_C_dom"/>
</dbReference>
<dbReference type="AlphaFoldDB" id="X0URY5"/>
<gene>
    <name evidence="5" type="ORF">S01H1_46521</name>
</gene>
<dbReference type="PANTHER" id="PTHR30435">
    <property type="entry name" value="FLAGELLAR PROTEIN"/>
    <property type="match status" value="1"/>
</dbReference>
<comment type="subcellular location">
    <subcellularLocation>
        <location evidence="1">Bacterial flagellum basal body</location>
    </subcellularLocation>
</comment>
<dbReference type="PANTHER" id="PTHR30435:SF1">
    <property type="entry name" value="FLAGELLAR HOOK PROTEIN FLGE"/>
    <property type="match status" value="1"/>
</dbReference>
<dbReference type="GO" id="GO:0071978">
    <property type="term" value="P:bacterial-type flagellum-dependent swarming motility"/>
    <property type="evidence" value="ECO:0007669"/>
    <property type="project" value="TreeGrafter"/>
</dbReference>
<reference evidence="5" key="1">
    <citation type="journal article" date="2014" name="Front. Microbiol.">
        <title>High frequency of phylogenetically diverse reductive dehalogenase-homologous genes in deep subseafloor sedimentary metagenomes.</title>
        <authorList>
            <person name="Kawai M."/>
            <person name="Futagami T."/>
            <person name="Toyoda A."/>
            <person name="Takaki Y."/>
            <person name="Nishi S."/>
            <person name="Hori S."/>
            <person name="Arai W."/>
            <person name="Tsubouchi T."/>
            <person name="Morono Y."/>
            <person name="Uchiyama I."/>
            <person name="Ito T."/>
            <person name="Fujiyama A."/>
            <person name="Inagaki F."/>
            <person name="Takami H."/>
        </authorList>
    </citation>
    <scope>NUCLEOTIDE SEQUENCE</scope>
    <source>
        <strain evidence="5">Expedition CK06-06</strain>
    </source>
</reference>
<comment type="similarity">
    <text evidence="2">Belongs to the flagella basal body rod proteins family.</text>
</comment>
<dbReference type="Pfam" id="PF06429">
    <property type="entry name" value="Flg_bbr_C"/>
    <property type="match status" value="1"/>
</dbReference>
<evidence type="ECO:0000256" key="3">
    <source>
        <dbReference type="ARBA" id="ARBA00023143"/>
    </source>
</evidence>
<proteinExistence type="inferred from homology"/>
<dbReference type="SUPFAM" id="SSF117143">
    <property type="entry name" value="Flagellar hook protein flgE"/>
    <property type="match status" value="1"/>
</dbReference>
<dbReference type="InterPro" id="IPR020013">
    <property type="entry name" value="Flagellar_FlgE/F/G"/>
</dbReference>
<name>X0URY5_9ZZZZ</name>
<comment type="caution">
    <text evidence="5">The sequence shown here is derived from an EMBL/GenBank/DDBJ whole genome shotgun (WGS) entry which is preliminary data.</text>
</comment>
<dbReference type="InterPro" id="IPR037925">
    <property type="entry name" value="FlgE/F/G-like"/>
</dbReference>
<sequence length="89" mass="9322">ALADFANPGGLLKAGDSLYKPSLNSGVAQEGTAGTGGMGVIASSTLEMSNVDLAQSFTEMIIAQRGFQVNARVITTSDEMLQEMVNLRR</sequence>
<evidence type="ECO:0000256" key="2">
    <source>
        <dbReference type="ARBA" id="ARBA00009677"/>
    </source>
</evidence>